<keyword evidence="2" id="KW-0328">Glycosyltransferase</keyword>
<feature type="domain" description="WGR" evidence="8">
    <location>
        <begin position="168"/>
        <end position="234"/>
    </location>
</feature>
<dbReference type="InterPro" id="IPR050800">
    <property type="entry name" value="ARTD/PARP"/>
</dbReference>
<keyword evidence="10" id="KW-1185">Reference proteome</keyword>
<dbReference type="PANTHER" id="PTHR10459">
    <property type="entry name" value="DNA LIGASE"/>
    <property type="match status" value="1"/>
</dbReference>
<accession>A0A9N9IJB8</accession>
<feature type="domain" description="BRCT" evidence="7">
    <location>
        <begin position="1"/>
        <end position="95"/>
    </location>
</feature>
<evidence type="ECO:0000256" key="5">
    <source>
        <dbReference type="ARBA" id="ARBA00033987"/>
    </source>
</evidence>
<comment type="caution">
    <text evidence="9">The sequence shown here is derived from an EMBL/GenBank/DDBJ whole genome shotgun (WGS) entry which is preliminary data.</text>
</comment>
<keyword evidence="4" id="KW-0520">NAD</keyword>
<dbReference type="EC" id="2.4.2.30" evidence="1"/>
<protein>
    <recommendedName>
        <fullName evidence="1">NAD(+) ADP-ribosyltransferase</fullName>
        <ecNumber evidence="1">2.4.2.30</ecNumber>
    </recommendedName>
</protein>
<evidence type="ECO:0000313" key="9">
    <source>
        <dbReference type="EMBL" id="CAG8738737.1"/>
    </source>
</evidence>
<dbReference type="OrthoDB" id="2017365at2759"/>
<reference evidence="9" key="1">
    <citation type="submission" date="2021-06" db="EMBL/GenBank/DDBJ databases">
        <authorList>
            <person name="Kallberg Y."/>
            <person name="Tangrot J."/>
            <person name="Rosling A."/>
        </authorList>
    </citation>
    <scope>NUCLEOTIDE SEQUENCE</scope>
    <source>
        <strain evidence="9">CL551</strain>
    </source>
</reference>
<dbReference type="GO" id="GO:0006302">
    <property type="term" value="P:double-strand break repair"/>
    <property type="evidence" value="ECO:0007669"/>
    <property type="project" value="TreeGrafter"/>
</dbReference>
<sequence>MSSIFDGCCITFSGVFDAGNHSKLQSIVKEHGAVHSSSLTKKTTHLVVTKEDYARPSMKVTSARARAEEISIVTWQWVEDSISQKCKVDESKKRAVKTEKEDTTDENSVVVASSSKSETTKKKRKIKTSTSSASVQTVDVKIVEEKKMVTIIKKGKAPVDSLFREKDRTHVYSDDTTVWDCLLNQTNVANNNNKFFVIQLLKLDSANQYFVFTRWGRVGYEGQQSTLGPFFDLD</sequence>
<evidence type="ECO:0000256" key="1">
    <source>
        <dbReference type="ARBA" id="ARBA00012020"/>
    </source>
</evidence>
<keyword evidence="3" id="KW-0808">Transferase</keyword>
<name>A0A9N9IJB8_9GLOM</name>
<dbReference type="SUPFAM" id="SSF142921">
    <property type="entry name" value="WGR domain-like"/>
    <property type="match status" value="1"/>
</dbReference>
<dbReference type="InterPro" id="IPR036930">
    <property type="entry name" value="WGR_dom_sf"/>
</dbReference>
<dbReference type="GO" id="GO:1990404">
    <property type="term" value="F:NAD+-protein mono-ADP-ribosyltransferase activity"/>
    <property type="evidence" value="ECO:0007669"/>
    <property type="project" value="TreeGrafter"/>
</dbReference>
<dbReference type="EMBL" id="CAJVPV010029507">
    <property type="protein sequence ID" value="CAG8738737.1"/>
    <property type="molecule type" value="Genomic_DNA"/>
</dbReference>
<dbReference type="SUPFAM" id="SSF52113">
    <property type="entry name" value="BRCT domain"/>
    <property type="match status" value="1"/>
</dbReference>
<evidence type="ECO:0000259" key="7">
    <source>
        <dbReference type="PROSITE" id="PS50172"/>
    </source>
</evidence>
<dbReference type="InterPro" id="IPR001357">
    <property type="entry name" value="BRCT_dom"/>
</dbReference>
<organism evidence="9 10">
    <name type="scientific">Acaulospora morrowiae</name>
    <dbReference type="NCBI Taxonomy" id="94023"/>
    <lineage>
        <taxon>Eukaryota</taxon>
        <taxon>Fungi</taxon>
        <taxon>Fungi incertae sedis</taxon>
        <taxon>Mucoromycota</taxon>
        <taxon>Glomeromycotina</taxon>
        <taxon>Glomeromycetes</taxon>
        <taxon>Diversisporales</taxon>
        <taxon>Acaulosporaceae</taxon>
        <taxon>Acaulospora</taxon>
    </lineage>
</organism>
<feature type="non-terminal residue" evidence="9">
    <location>
        <position position="234"/>
    </location>
</feature>
<dbReference type="PANTHER" id="PTHR10459:SF60">
    <property type="entry name" value="POLY [ADP-RIBOSE] POLYMERASE 2"/>
    <property type="match status" value="1"/>
</dbReference>
<dbReference type="Gene3D" id="3.40.50.10190">
    <property type="entry name" value="BRCT domain"/>
    <property type="match status" value="1"/>
</dbReference>
<evidence type="ECO:0000256" key="6">
    <source>
        <dbReference type="SAM" id="MobiDB-lite"/>
    </source>
</evidence>
<evidence type="ECO:0000256" key="2">
    <source>
        <dbReference type="ARBA" id="ARBA00022676"/>
    </source>
</evidence>
<dbReference type="SMART" id="SM00773">
    <property type="entry name" value="WGR"/>
    <property type="match status" value="1"/>
</dbReference>
<dbReference type="Pfam" id="PF05406">
    <property type="entry name" value="WGR"/>
    <property type="match status" value="1"/>
</dbReference>
<evidence type="ECO:0000256" key="3">
    <source>
        <dbReference type="ARBA" id="ARBA00022679"/>
    </source>
</evidence>
<dbReference type="GO" id="GO:0070212">
    <property type="term" value="P:protein poly-ADP-ribosylation"/>
    <property type="evidence" value="ECO:0007669"/>
    <property type="project" value="TreeGrafter"/>
</dbReference>
<evidence type="ECO:0000259" key="8">
    <source>
        <dbReference type="PROSITE" id="PS51977"/>
    </source>
</evidence>
<dbReference type="PROSITE" id="PS51977">
    <property type="entry name" value="WGR"/>
    <property type="match status" value="1"/>
</dbReference>
<evidence type="ECO:0000313" key="10">
    <source>
        <dbReference type="Proteomes" id="UP000789342"/>
    </source>
</evidence>
<gene>
    <name evidence="9" type="ORF">AMORRO_LOCUS14560</name>
</gene>
<feature type="compositionally biased region" description="Basic and acidic residues" evidence="6">
    <location>
        <begin position="91"/>
        <end position="101"/>
    </location>
</feature>
<dbReference type="GO" id="GO:0003950">
    <property type="term" value="F:NAD+ poly-ADP-ribosyltransferase activity"/>
    <property type="evidence" value="ECO:0007669"/>
    <property type="project" value="UniProtKB-EC"/>
</dbReference>
<feature type="region of interest" description="Disordered" evidence="6">
    <location>
        <begin position="91"/>
        <end position="111"/>
    </location>
</feature>
<dbReference type="PROSITE" id="PS50172">
    <property type="entry name" value="BRCT"/>
    <property type="match status" value="1"/>
</dbReference>
<dbReference type="GO" id="GO:0005730">
    <property type="term" value="C:nucleolus"/>
    <property type="evidence" value="ECO:0007669"/>
    <property type="project" value="TreeGrafter"/>
</dbReference>
<dbReference type="Proteomes" id="UP000789342">
    <property type="component" value="Unassembled WGS sequence"/>
</dbReference>
<comment type="catalytic activity">
    <reaction evidence="5">
        <text>NAD(+) + (ADP-D-ribosyl)n-acceptor = nicotinamide + (ADP-D-ribosyl)n+1-acceptor + H(+).</text>
        <dbReference type="EC" id="2.4.2.30"/>
    </reaction>
</comment>
<dbReference type="AlphaFoldDB" id="A0A9N9IJB8"/>
<dbReference type="Pfam" id="PF00533">
    <property type="entry name" value="BRCT"/>
    <property type="match status" value="1"/>
</dbReference>
<dbReference type="InterPro" id="IPR008893">
    <property type="entry name" value="WGR_domain"/>
</dbReference>
<evidence type="ECO:0000256" key="4">
    <source>
        <dbReference type="ARBA" id="ARBA00023027"/>
    </source>
</evidence>
<dbReference type="SMART" id="SM00292">
    <property type="entry name" value="BRCT"/>
    <property type="match status" value="1"/>
</dbReference>
<proteinExistence type="predicted"/>
<dbReference type="InterPro" id="IPR036420">
    <property type="entry name" value="BRCT_dom_sf"/>
</dbReference>